<evidence type="ECO:0000313" key="1">
    <source>
        <dbReference type="EMBL" id="QOX65450.1"/>
    </source>
</evidence>
<proteinExistence type="predicted"/>
<sequence length="339" mass="37794">MEKVKLGIVGLGRLGREHAANINYNIINAELAAVCSAVPEEVESVMKEMNPGYGTTDYMEMFNDKNLDGIVIASNSAFHCKMICDAANAGVKNIYCEKPLGMTLEEIDLIKETVEKNNMNIFQIGYNRRFDQALMSMKEKIDAGFIGKPILIKLVNRDPEWNREALLKFSPTSGGLVFDMLTHDYDVARWLIGSDAETLYGIGGAYGYEGLAELNDIDNCIISIGFENGVMGYMETSRNATYGYHVEYEVFGTEGSLRLGTTPNKDRVVSMNRNGVTTECVKSFFEFWLPTFEAELQDFVDCIQNGKQPKAGLEDAYKAVQWAFAAKEAVDKRTVVSMK</sequence>
<protein>
    <submittedName>
        <fullName evidence="1">Inositol 2-dehydrogenase</fullName>
    </submittedName>
</protein>
<dbReference type="Proteomes" id="UP000594014">
    <property type="component" value="Chromosome"/>
</dbReference>
<accession>A0ACD1AG93</accession>
<keyword evidence="2" id="KW-1185">Reference proteome</keyword>
<organism evidence="1 2">
    <name type="scientific">Anoxybacterium hadale</name>
    <dbReference type="NCBI Taxonomy" id="3408580"/>
    <lineage>
        <taxon>Bacteria</taxon>
        <taxon>Bacillati</taxon>
        <taxon>Bacillota</taxon>
        <taxon>Clostridia</taxon>
        <taxon>Peptostreptococcales</taxon>
        <taxon>Anaerovoracaceae</taxon>
        <taxon>Anoxybacterium</taxon>
    </lineage>
</organism>
<evidence type="ECO:0000313" key="2">
    <source>
        <dbReference type="Proteomes" id="UP000594014"/>
    </source>
</evidence>
<gene>
    <name evidence="1" type="ORF">FRZ06_19850</name>
</gene>
<reference evidence="1" key="1">
    <citation type="submission" date="2019-08" db="EMBL/GenBank/DDBJ databases">
        <title>Genome sequence of Clostridiales bacterium MT110.</title>
        <authorList>
            <person name="Cao J."/>
        </authorList>
    </citation>
    <scope>NUCLEOTIDE SEQUENCE</scope>
    <source>
        <strain evidence="1">MT110</strain>
    </source>
</reference>
<name>A0ACD1AG93_9FIRM</name>
<dbReference type="EMBL" id="CP042469">
    <property type="protein sequence ID" value="QOX65450.1"/>
    <property type="molecule type" value="Genomic_DNA"/>
</dbReference>